<dbReference type="SUPFAM" id="SSF52540">
    <property type="entry name" value="P-loop containing nucleoside triphosphate hydrolases"/>
    <property type="match status" value="1"/>
</dbReference>
<dbReference type="Gene3D" id="3.40.50.300">
    <property type="entry name" value="P-loop containing nucleotide triphosphate hydrolases"/>
    <property type="match status" value="1"/>
</dbReference>
<dbReference type="InterPro" id="IPR052934">
    <property type="entry name" value="Methyl-DNA_Rec/Restrict_Enz"/>
</dbReference>
<evidence type="ECO:0000259" key="1">
    <source>
        <dbReference type="SMART" id="SM00382"/>
    </source>
</evidence>
<feature type="domain" description="AAA+ ATPase" evidence="1">
    <location>
        <begin position="473"/>
        <end position="633"/>
    </location>
</feature>
<dbReference type="InterPro" id="IPR003593">
    <property type="entry name" value="AAA+_ATPase"/>
</dbReference>
<reference evidence="2 5" key="2">
    <citation type="submission" date="2024-06" db="EMBL/GenBank/DDBJ databases">
        <title>Sequencing the genomes of 1000 actinobacteria strains.</title>
        <authorList>
            <person name="Klenk H.-P."/>
        </authorList>
    </citation>
    <scope>NUCLEOTIDE SEQUENCE [LARGE SCALE GENOMIC DNA]</scope>
    <source>
        <strain evidence="2 5">DSM 44265</strain>
    </source>
</reference>
<accession>A0A7X6LPQ5</accession>
<dbReference type="InterPro" id="IPR027417">
    <property type="entry name" value="P-loop_NTPase"/>
</dbReference>
<evidence type="ECO:0000313" key="3">
    <source>
        <dbReference type="EMBL" id="NKY67973.1"/>
    </source>
</evidence>
<sequence length="733" mass="83003">MDDRMEDTVAQSRPAEDLEMAQQVRPIIEQMLGDGHSVIEPAAKIWTVQATEELRHRIADNPLEGSETQWSKLEKQLAGAPREVILLAAEMVLLREHPIYMAKPETRRGHLEQVLAIMPDPPTIPGEVLGWMSTQSSAGFKPGQGYNSGLWRHLVWLAQFVKHWRTLPEQERAAARQDPWLLQRVMLASGEDRADIRNALQFLIRPDVFEPISSAKMKTAIVKGLADHLEGDAGQEPEDVDRQLLAVRRSLAQEREEPFHFWIAGVAELWGSTPTRAEGDSEPRGVRYWIFAPGPGAEDWDNQREAGVMALGWDEIGDYAAYASRPEIREALDVDKTGKSFSNDTLAIWQFQHEIQPGDIVIAKRGRSEIIGRGEVISGPRFEAERPSYRNMRSVRWTHEGSWEIPDKKTVVKTLTEVTRYSRYVELVEGLFDNVPETESTPPNPTGYTKENFLADVYLSPGRYDRLRSLLLRKKNVILAGPPGVGKTYAAKRLAYSIMGEKDTSRIQAVQFHQSYSYEDFIMGYRPNADGGFDLVEGPFYSFCERAREDAERDYFFIIDEINRGNISKIFGELLMLIEADKRGGQGLRMLYNNEVFSVPENVHIIGMMNTADRSLAVLDYALRRRFGFFEMGPGFTTEQFGRFMEGEDSPALESLVRTIVALNQDIASDPGLGRGFEVGHSYLSAEEASREDDLWLVSVVEDELVPLLEEYWFDQPERAEQWSAALRGALNA</sequence>
<gene>
    <name evidence="3" type="ORF">HF989_01050</name>
    <name evidence="2" type="ORF">JOF50_000212</name>
</gene>
<dbReference type="InterPro" id="IPR011704">
    <property type="entry name" value="ATPase_dyneun-rel_AAA"/>
</dbReference>
<evidence type="ECO:0000313" key="4">
    <source>
        <dbReference type="Proteomes" id="UP000554284"/>
    </source>
</evidence>
<proteinExistence type="predicted"/>
<keyword evidence="5" id="KW-1185">Reference proteome</keyword>
<dbReference type="EMBL" id="JBEPNZ010000001">
    <property type="protein sequence ID" value="MET3943413.1"/>
    <property type="molecule type" value="Genomic_DNA"/>
</dbReference>
<dbReference type="GO" id="GO:0005524">
    <property type="term" value="F:ATP binding"/>
    <property type="evidence" value="ECO:0007669"/>
    <property type="project" value="InterPro"/>
</dbReference>
<dbReference type="PANTHER" id="PTHR37291">
    <property type="entry name" value="5-METHYLCYTOSINE-SPECIFIC RESTRICTION ENZYME B"/>
    <property type="match status" value="1"/>
</dbReference>
<dbReference type="PANTHER" id="PTHR37291:SF1">
    <property type="entry name" value="TYPE IV METHYL-DIRECTED RESTRICTION ENZYME ECOKMCRB SUBUNIT"/>
    <property type="match status" value="1"/>
</dbReference>
<dbReference type="SMART" id="SM00382">
    <property type="entry name" value="AAA"/>
    <property type="match status" value="1"/>
</dbReference>
<dbReference type="RefSeq" id="WP_168683511.1">
    <property type="nucleotide sequence ID" value="NZ_JAAXPF010000001.1"/>
</dbReference>
<reference evidence="3 4" key="1">
    <citation type="submission" date="2020-04" db="EMBL/GenBank/DDBJ databases">
        <title>MicrobeNet Type strains.</title>
        <authorList>
            <person name="Nicholson A.C."/>
        </authorList>
    </citation>
    <scope>NUCLEOTIDE SEQUENCE [LARGE SCALE GENOMIC DNA]</scope>
    <source>
        <strain evidence="3 4">ATCC 700355</strain>
    </source>
</reference>
<dbReference type="GO" id="GO:0016887">
    <property type="term" value="F:ATP hydrolysis activity"/>
    <property type="evidence" value="ECO:0007669"/>
    <property type="project" value="InterPro"/>
</dbReference>
<comment type="caution">
    <text evidence="3">The sequence shown here is derived from an EMBL/GenBank/DDBJ whole genome shotgun (WGS) entry which is preliminary data.</text>
</comment>
<evidence type="ECO:0000313" key="5">
    <source>
        <dbReference type="Proteomes" id="UP001549139"/>
    </source>
</evidence>
<organism evidence="3 4">
    <name type="scientific">Corynebacterium mucifaciens</name>
    <dbReference type="NCBI Taxonomy" id="57171"/>
    <lineage>
        <taxon>Bacteria</taxon>
        <taxon>Bacillati</taxon>
        <taxon>Actinomycetota</taxon>
        <taxon>Actinomycetes</taxon>
        <taxon>Mycobacteriales</taxon>
        <taxon>Corynebacteriaceae</taxon>
        <taxon>Corynebacterium</taxon>
    </lineage>
</organism>
<evidence type="ECO:0000313" key="2">
    <source>
        <dbReference type="EMBL" id="MET3943413.1"/>
    </source>
</evidence>
<dbReference type="EC" id="3.1.21.-" evidence="2"/>
<dbReference type="Proteomes" id="UP000554284">
    <property type="component" value="Unassembled WGS sequence"/>
</dbReference>
<dbReference type="CDD" id="cd00009">
    <property type="entry name" value="AAA"/>
    <property type="match status" value="1"/>
</dbReference>
<protein>
    <submittedName>
        <fullName evidence="2">5-methylcytosine-specific restriction protein B</fullName>
        <ecNumber evidence="2">3.1.21.-</ecNumber>
    </submittedName>
    <submittedName>
        <fullName evidence="3">AAA domain-containing protein</fullName>
    </submittedName>
</protein>
<dbReference type="EMBL" id="JAAXPF010000001">
    <property type="protein sequence ID" value="NKY67973.1"/>
    <property type="molecule type" value="Genomic_DNA"/>
</dbReference>
<name>A0A7X6LPQ5_9CORY</name>
<dbReference type="Pfam" id="PF07728">
    <property type="entry name" value="AAA_5"/>
    <property type="match status" value="1"/>
</dbReference>
<dbReference type="AlphaFoldDB" id="A0A7X6LPQ5"/>
<keyword evidence="2" id="KW-0378">Hydrolase</keyword>
<dbReference type="Proteomes" id="UP001549139">
    <property type="component" value="Unassembled WGS sequence"/>
</dbReference>